<evidence type="ECO:0000256" key="1">
    <source>
        <dbReference type="ARBA" id="ARBA00000707"/>
    </source>
</evidence>
<evidence type="ECO:0000313" key="8">
    <source>
        <dbReference type="WBParaSite" id="Minc3s01012g19837"/>
    </source>
</evidence>
<dbReference type="PROSITE" id="PS50235">
    <property type="entry name" value="USP_3"/>
    <property type="match status" value="1"/>
</dbReference>
<dbReference type="WBParaSite" id="Minc3s01012g19837">
    <property type="protein sequence ID" value="Minc3s01012g19837"/>
    <property type="gene ID" value="Minc3s01012g19837"/>
</dbReference>
<dbReference type="PROSITE" id="PS00973">
    <property type="entry name" value="USP_2"/>
    <property type="match status" value="1"/>
</dbReference>
<evidence type="ECO:0000259" key="6">
    <source>
        <dbReference type="PROSITE" id="PS50235"/>
    </source>
</evidence>
<dbReference type="GO" id="GO:0005829">
    <property type="term" value="C:cytosol"/>
    <property type="evidence" value="ECO:0007669"/>
    <property type="project" value="TreeGrafter"/>
</dbReference>
<dbReference type="Gene3D" id="3.90.70.10">
    <property type="entry name" value="Cysteine proteinases"/>
    <property type="match status" value="1"/>
</dbReference>
<evidence type="ECO:0000313" key="7">
    <source>
        <dbReference type="Proteomes" id="UP000887563"/>
    </source>
</evidence>
<proteinExistence type="inferred from homology"/>
<dbReference type="PANTHER" id="PTHR24006">
    <property type="entry name" value="UBIQUITIN CARBOXYL-TERMINAL HYDROLASE"/>
    <property type="match status" value="1"/>
</dbReference>
<evidence type="ECO:0000256" key="3">
    <source>
        <dbReference type="ARBA" id="ARBA00012759"/>
    </source>
</evidence>
<keyword evidence="5" id="KW-0378">Hydrolase</keyword>
<evidence type="ECO:0000256" key="4">
    <source>
        <dbReference type="ARBA" id="ARBA00022670"/>
    </source>
</evidence>
<dbReference type="AlphaFoldDB" id="A0A914LXM0"/>
<dbReference type="InterPro" id="IPR050164">
    <property type="entry name" value="Peptidase_C19"/>
</dbReference>
<dbReference type="InterPro" id="IPR018200">
    <property type="entry name" value="USP_CS"/>
</dbReference>
<dbReference type="Pfam" id="PF00443">
    <property type="entry name" value="UCH"/>
    <property type="match status" value="1"/>
</dbReference>
<protein>
    <recommendedName>
        <fullName evidence="3">ubiquitinyl hydrolase 1</fullName>
        <ecNumber evidence="3">3.4.19.12</ecNumber>
    </recommendedName>
</protein>
<accession>A0A914LXM0</accession>
<dbReference type="InterPro" id="IPR028889">
    <property type="entry name" value="USP"/>
</dbReference>
<dbReference type="GO" id="GO:0006508">
    <property type="term" value="P:proteolysis"/>
    <property type="evidence" value="ECO:0007669"/>
    <property type="project" value="UniProtKB-KW"/>
</dbReference>
<dbReference type="GO" id="GO:0004843">
    <property type="term" value="F:cysteine-type deubiquitinase activity"/>
    <property type="evidence" value="ECO:0007669"/>
    <property type="project" value="UniProtKB-EC"/>
</dbReference>
<dbReference type="InterPro" id="IPR001394">
    <property type="entry name" value="Peptidase_C19_UCH"/>
</dbReference>
<dbReference type="GO" id="GO:0016579">
    <property type="term" value="P:protein deubiquitination"/>
    <property type="evidence" value="ECO:0007669"/>
    <property type="project" value="InterPro"/>
</dbReference>
<evidence type="ECO:0000256" key="2">
    <source>
        <dbReference type="ARBA" id="ARBA00009085"/>
    </source>
</evidence>
<dbReference type="SUPFAM" id="SSF54001">
    <property type="entry name" value="Cysteine proteinases"/>
    <property type="match status" value="1"/>
</dbReference>
<keyword evidence="7" id="KW-1185">Reference proteome</keyword>
<comment type="similarity">
    <text evidence="2">Belongs to the peptidase C19 family.</text>
</comment>
<dbReference type="PANTHER" id="PTHR24006:SF733">
    <property type="entry name" value="RE52890P"/>
    <property type="match status" value="1"/>
</dbReference>
<keyword evidence="4" id="KW-0645">Protease</keyword>
<dbReference type="Proteomes" id="UP000887563">
    <property type="component" value="Unplaced"/>
</dbReference>
<sequence>MNTTELMFFLYKKKSTNGDADKIFDLVAVVVHCGSTPNRGHYITLVKSHYYWLLFDDDIVDRNLLLKIFFGLAESNVQKNSESAYILFYQQRNET</sequence>
<feature type="domain" description="USP" evidence="6">
    <location>
        <begin position="1"/>
        <end position="92"/>
    </location>
</feature>
<evidence type="ECO:0000256" key="5">
    <source>
        <dbReference type="ARBA" id="ARBA00022801"/>
    </source>
</evidence>
<organism evidence="7 8">
    <name type="scientific">Meloidogyne incognita</name>
    <name type="common">Southern root-knot nematode worm</name>
    <name type="synonym">Oxyuris incognita</name>
    <dbReference type="NCBI Taxonomy" id="6306"/>
    <lineage>
        <taxon>Eukaryota</taxon>
        <taxon>Metazoa</taxon>
        <taxon>Ecdysozoa</taxon>
        <taxon>Nematoda</taxon>
        <taxon>Chromadorea</taxon>
        <taxon>Rhabditida</taxon>
        <taxon>Tylenchina</taxon>
        <taxon>Tylenchomorpha</taxon>
        <taxon>Tylenchoidea</taxon>
        <taxon>Meloidogynidae</taxon>
        <taxon>Meloidogyninae</taxon>
        <taxon>Meloidogyne</taxon>
        <taxon>Meloidogyne incognita group</taxon>
    </lineage>
</organism>
<dbReference type="InterPro" id="IPR038765">
    <property type="entry name" value="Papain-like_cys_pep_sf"/>
</dbReference>
<comment type="catalytic activity">
    <reaction evidence="1">
        <text>Thiol-dependent hydrolysis of ester, thioester, amide, peptide and isopeptide bonds formed by the C-terminal Gly of ubiquitin (a 76-residue protein attached to proteins as an intracellular targeting signal).</text>
        <dbReference type="EC" id="3.4.19.12"/>
    </reaction>
</comment>
<dbReference type="EC" id="3.4.19.12" evidence="3"/>
<name>A0A914LXM0_MELIC</name>
<dbReference type="GO" id="GO:0005634">
    <property type="term" value="C:nucleus"/>
    <property type="evidence" value="ECO:0007669"/>
    <property type="project" value="TreeGrafter"/>
</dbReference>
<reference evidence="8" key="1">
    <citation type="submission" date="2022-11" db="UniProtKB">
        <authorList>
            <consortium name="WormBaseParasite"/>
        </authorList>
    </citation>
    <scope>IDENTIFICATION</scope>
</reference>